<sequence>MLEPWRLIGRHISLSARLLLNYGAPLSAVWAGGMLLNLLLTMAAVEIGLVSRISGLIALVPVILLQLLIFVAMFLILRNGLPTIRLHRRRRLIQEAAAEDTPTTTTEDEGNSGRVFAGALLAVLIPFYAYYAGWGLLGDTLRKYSQAFLNTQMQQIDFSNPDLGPTALEVGSTIWVVAAVIVIWAIRRIAKALQKSTQSAFWPLLVVACEASWVLLVLYVIRGWEGQLAAWLAELPPPNEWLNWIFTPASAQITEASIRPVNWAPEFQLWPWLKSLFWYAVLPLIWFNLGAIVYGHDLNMLNDRTQHFAGTALNRWKTLPKPLTDFIGHFWAGLVKRWHAVANGVLLAASAGLALSVSVIVLWRLADWLSRWTWVGVAQLIGPQDHLTWGILTTPLNLLFGTPGQPQTGLIVSVVQFCILAAGLELAGREKPAQAS</sequence>
<feature type="transmembrane region" description="Helical" evidence="1">
    <location>
        <begin position="56"/>
        <end position="81"/>
    </location>
</feature>
<keyword evidence="1" id="KW-1133">Transmembrane helix</keyword>
<keyword evidence="1" id="KW-0812">Transmembrane</keyword>
<feature type="transmembrane region" description="Helical" evidence="1">
    <location>
        <begin position="199"/>
        <end position="221"/>
    </location>
</feature>
<keyword evidence="3" id="KW-1185">Reference proteome</keyword>
<feature type="transmembrane region" description="Helical" evidence="1">
    <location>
        <begin position="276"/>
        <end position="294"/>
    </location>
</feature>
<protein>
    <submittedName>
        <fullName evidence="2">Uncharacterized protein</fullName>
    </submittedName>
</protein>
<reference evidence="2 3" key="1">
    <citation type="submission" date="2021-06" db="EMBL/GenBank/DDBJ databases">
        <title>Falsochrobactrum tianjin sp.nov., a new petroleum-degrading bacteria isolated from oily soils.</title>
        <authorList>
            <person name="Chen G."/>
            <person name="Chen H."/>
            <person name="Tian J."/>
            <person name="Qing J."/>
            <person name="Zhong L."/>
            <person name="Ma W."/>
            <person name="Song Y."/>
            <person name="Cui X."/>
            <person name="Yan B."/>
        </authorList>
    </citation>
    <scope>NUCLEOTIDE SEQUENCE [LARGE SCALE GENOMIC DNA]</scope>
    <source>
        <strain evidence="2 3">TDYN1</strain>
    </source>
</reference>
<dbReference type="Proteomes" id="UP000752297">
    <property type="component" value="Unassembled WGS sequence"/>
</dbReference>
<feature type="transmembrane region" description="Helical" evidence="1">
    <location>
        <begin position="408"/>
        <end position="427"/>
    </location>
</feature>
<comment type="caution">
    <text evidence="2">The sequence shown here is derived from an EMBL/GenBank/DDBJ whole genome shotgun (WGS) entry which is preliminary data.</text>
</comment>
<evidence type="ECO:0000256" key="1">
    <source>
        <dbReference type="SAM" id="Phobius"/>
    </source>
</evidence>
<feature type="transmembrane region" description="Helical" evidence="1">
    <location>
        <begin position="115"/>
        <end position="134"/>
    </location>
</feature>
<feature type="transmembrane region" description="Helical" evidence="1">
    <location>
        <begin position="167"/>
        <end position="187"/>
    </location>
</feature>
<name>A0A949PLT0_9HYPH</name>
<evidence type="ECO:0000313" key="2">
    <source>
        <dbReference type="EMBL" id="MBV2143631.1"/>
    </source>
</evidence>
<organism evidence="2 3">
    <name type="scientific">Falsochrobactrum tianjinense</name>
    <dbReference type="NCBI Taxonomy" id="2706015"/>
    <lineage>
        <taxon>Bacteria</taxon>
        <taxon>Pseudomonadati</taxon>
        <taxon>Pseudomonadota</taxon>
        <taxon>Alphaproteobacteria</taxon>
        <taxon>Hyphomicrobiales</taxon>
        <taxon>Brucellaceae</taxon>
        <taxon>Falsochrobactrum</taxon>
    </lineage>
</organism>
<proteinExistence type="predicted"/>
<accession>A0A949PLT0</accession>
<feature type="transmembrane region" description="Helical" evidence="1">
    <location>
        <begin position="345"/>
        <end position="366"/>
    </location>
</feature>
<dbReference type="EMBL" id="JAHRVA010000003">
    <property type="protein sequence ID" value="MBV2143631.1"/>
    <property type="molecule type" value="Genomic_DNA"/>
</dbReference>
<gene>
    <name evidence="2" type="ORF">KUG47_08980</name>
</gene>
<feature type="transmembrane region" description="Helical" evidence="1">
    <location>
        <begin position="20"/>
        <end position="44"/>
    </location>
</feature>
<evidence type="ECO:0000313" key="3">
    <source>
        <dbReference type="Proteomes" id="UP000752297"/>
    </source>
</evidence>
<dbReference type="RefSeq" id="WP_217677624.1">
    <property type="nucleotide sequence ID" value="NZ_JAHRVA010000003.1"/>
</dbReference>
<keyword evidence="1" id="KW-0472">Membrane</keyword>
<dbReference type="AlphaFoldDB" id="A0A949PLT0"/>